<reference evidence="3" key="1">
    <citation type="journal article" date="2014" name="BMC Genomics">
        <title>The genome sequence of the biocontrol fungus Metarhizium anisopliae and comparative genomics of Metarhizium species.</title>
        <authorList>
            <person name="Pattemore J.A."/>
            <person name="Hane J.K."/>
            <person name="Williams A.H."/>
            <person name="Wilson B.A."/>
            <person name="Stodart B.J."/>
            <person name="Ash G.J."/>
        </authorList>
    </citation>
    <scope>NUCLEOTIDE SEQUENCE [LARGE SCALE GENOMIC DNA]</scope>
    <source>
        <strain evidence="3">BRIP 53293</strain>
    </source>
</reference>
<accession>A0A0D9NZI2</accession>
<name>A0A0D9NZI2_METAN</name>
<proteinExistence type="predicted"/>
<feature type="compositionally biased region" description="Basic and acidic residues" evidence="1">
    <location>
        <begin position="70"/>
        <end position="109"/>
    </location>
</feature>
<dbReference type="EMBL" id="KE384730">
    <property type="protein sequence ID" value="KJK79457.1"/>
    <property type="molecule type" value="Genomic_DNA"/>
</dbReference>
<keyword evidence="3" id="KW-1185">Reference proteome</keyword>
<protein>
    <submittedName>
        <fullName evidence="2">Uncharacterized protein</fullName>
    </submittedName>
</protein>
<dbReference type="AlphaFoldDB" id="A0A0D9NZI2"/>
<evidence type="ECO:0000313" key="3">
    <source>
        <dbReference type="Proteomes" id="UP000054544"/>
    </source>
</evidence>
<evidence type="ECO:0000313" key="2">
    <source>
        <dbReference type="EMBL" id="KJK79457.1"/>
    </source>
</evidence>
<feature type="region of interest" description="Disordered" evidence="1">
    <location>
        <begin position="29"/>
        <end position="109"/>
    </location>
</feature>
<sequence length="109" mass="12826">MRRGAQSRRGERIVIVRLAGVQKVIEPRQNATHVTERAKDYRQDLYRESLANHHRGPREQDSAGQKRQRKNTEEKAEADKPPKPKKNTREYFEKIIEAEMTRDESDAEE</sequence>
<feature type="compositionally biased region" description="Basic and acidic residues" evidence="1">
    <location>
        <begin position="34"/>
        <end position="61"/>
    </location>
</feature>
<dbReference type="Proteomes" id="UP000054544">
    <property type="component" value="Unassembled WGS sequence"/>
</dbReference>
<gene>
    <name evidence="2" type="ORF">H634G_05048</name>
</gene>
<organism evidence="2 3">
    <name type="scientific">Metarhizium anisopliae BRIP 53293</name>
    <dbReference type="NCBI Taxonomy" id="1291518"/>
    <lineage>
        <taxon>Eukaryota</taxon>
        <taxon>Fungi</taxon>
        <taxon>Dikarya</taxon>
        <taxon>Ascomycota</taxon>
        <taxon>Pezizomycotina</taxon>
        <taxon>Sordariomycetes</taxon>
        <taxon>Hypocreomycetidae</taxon>
        <taxon>Hypocreales</taxon>
        <taxon>Clavicipitaceae</taxon>
        <taxon>Metarhizium</taxon>
    </lineage>
</organism>
<evidence type="ECO:0000256" key="1">
    <source>
        <dbReference type="SAM" id="MobiDB-lite"/>
    </source>
</evidence>